<dbReference type="InterPro" id="IPR028994">
    <property type="entry name" value="Integrin_alpha_N"/>
</dbReference>
<comment type="caution">
    <text evidence="2">The sequence shown here is derived from an EMBL/GenBank/DDBJ whole genome shotgun (WGS) entry which is preliminary data.</text>
</comment>
<dbReference type="SUPFAM" id="SSF69318">
    <property type="entry name" value="Integrin alpha N-terminal domain"/>
    <property type="match status" value="3"/>
</dbReference>
<organism evidence="2 3">
    <name type="scientific">Haloferula luteola</name>
    <dbReference type="NCBI Taxonomy" id="595692"/>
    <lineage>
        <taxon>Bacteria</taxon>
        <taxon>Pseudomonadati</taxon>
        <taxon>Verrucomicrobiota</taxon>
        <taxon>Verrucomicrobiia</taxon>
        <taxon>Verrucomicrobiales</taxon>
        <taxon>Verrucomicrobiaceae</taxon>
        <taxon>Haloferula</taxon>
    </lineage>
</organism>
<evidence type="ECO:0000313" key="3">
    <source>
        <dbReference type="Proteomes" id="UP000557717"/>
    </source>
</evidence>
<name>A0A840V455_9BACT</name>
<sequence>MLTAHLTPLTCASHPLSLCLILLSVGFVPRELRAADFEPIWEIPYDGTTGQGAALGDVDGDGDVDAILTADTDGSILLLNNGNGVLTQAEGAEALPSAAEAAFGDVDDDGDLDVFFARYLNSCEVWLNDGNGVFSNSGQSIGSVAEWSDVKLVDVDGDEDLDAVVPTDSSTSANRIFLNDGDGVFTDSGQSLGMLFTRQVDAGDVDGDEDLDLVFASNGTNAVWLNDGNGAFTESSNAFGYAGTFGVELGDLDGDEDLDIWFANGQNAVPSEGAEVWLNDGHGVFTDSGQRIGTEYSFDVELVDLDGDGDLDAVEGTNSTQPNKVWINDGSGQFSDSGRALGYGRIISLVSGSLNGDARPDLLLSGNLDPSEVWLGAAAPIYIGDSGQRLGGGAITSVAYADVDGDGDLDAAMGAVGGNVRILFNDGTGELTEWGAALPNGFGNSVGSLAFGDFDGDDDPDLVVGTIEYSALADCQTRLWRNDGAGGFQQVAVLESSGPTEALVTADVDGDLDLDIVAATQMYGIYSGQNHVYLNGGGGSFTRMDELGSSYCFDLVLVDVDDDGDLDAALAVNNAPNEVWLNDGSGGFVTSGQALGASRTTALLAGDVDDDGDPDLVCGNRGAASVIYLNDGDGVFSASGASIGNGQTQALAWVDANGDDAPDLWIGNGLNGKAVDWIYQNDGSGQFVLTQSLPARSTWGLAAADFTGDGAVDVLLASRDGEHGLWSLPQAGVDAESYAGLFGLTGEDQGADRDPDGDGLPNSLEMAFNLNPAVADAHLRSGTVHSTQGLPVLRVEKVGERLALQARVIRRKNAPNLDYALLASPRLSSFVEPNGVEVTTQGVDDDYELATYTYWVPEGSEAYFGTVSVDYTEP</sequence>
<proteinExistence type="predicted"/>
<dbReference type="RefSeq" id="WP_184020132.1">
    <property type="nucleotide sequence ID" value="NZ_JACHFD010000016.1"/>
</dbReference>
<keyword evidence="1" id="KW-0732">Signal</keyword>
<accession>A0A840V455</accession>
<protein>
    <recommendedName>
        <fullName evidence="4">FG-GAP repeat protein</fullName>
    </recommendedName>
</protein>
<dbReference type="Proteomes" id="UP000557717">
    <property type="component" value="Unassembled WGS sequence"/>
</dbReference>
<dbReference type="InterPro" id="IPR013517">
    <property type="entry name" value="FG-GAP"/>
</dbReference>
<dbReference type="AlphaFoldDB" id="A0A840V455"/>
<dbReference type="EMBL" id="JACHFD010000016">
    <property type="protein sequence ID" value="MBB5352795.1"/>
    <property type="molecule type" value="Genomic_DNA"/>
</dbReference>
<reference evidence="2 3" key="1">
    <citation type="submission" date="2020-08" db="EMBL/GenBank/DDBJ databases">
        <title>Genomic Encyclopedia of Type Strains, Phase IV (KMG-IV): sequencing the most valuable type-strain genomes for metagenomic binning, comparative biology and taxonomic classification.</title>
        <authorList>
            <person name="Goeker M."/>
        </authorList>
    </citation>
    <scope>NUCLEOTIDE SEQUENCE [LARGE SCALE GENOMIC DNA]</scope>
    <source>
        <strain evidence="2 3">YC6886</strain>
    </source>
</reference>
<keyword evidence="3" id="KW-1185">Reference proteome</keyword>
<dbReference type="Gene3D" id="2.130.10.130">
    <property type="entry name" value="Integrin alpha, N-terminal"/>
    <property type="match status" value="3"/>
</dbReference>
<evidence type="ECO:0000256" key="1">
    <source>
        <dbReference type="ARBA" id="ARBA00022729"/>
    </source>
</evidence>
<evidence type="ECO:0008006" key="4">
    <source>
        <dbReference type="Google" id="ProtNLM"/>
    </source>
</evidence>
<evidence type="ECO:0000313" key="2">
    <source>
        <dbReference type="EMBL" id="MBB5352795.1"/>
    </source>
</evidence>
<dbReference type="PANTHER" id="PTHR46580">
    <property type="entry name" value="SENSOR KINASE-RELATED"/>
    <property type="match status" value="1"/>
</dbReference>
<gene>
    <name evidence="2" type="ORF">HNR46_003043</name>
</gene>
<dbReference type="Pfam" id="PF13517">
    <property type="entry name" value="FG-GAP_3"/>
    <property type="match status" value="6"/>
</dbReference>